<comment type="caution">
    <text evidence="1">The sequence shown here is derived from an EMBL/GenBank/DDBJ whole genome shotgun (WGS) entry which is preliminary data.</text>
</comment>
<dbReference type="EMBL" id="VSSQ01007975">
    <property type="protein sequence ID" value="MPM37513.1"/>
    <property type="molecule type" value="Genomic_DNA"/>
</dbReference>
<reference evidence="1" key="1">
    <citation type="submission" date="2019-08" db="EMBL/GenBank/DDBJ databases">
        <authorList>
            <person name="Kucharzyk K."/>
            <person name="Murdoch R.W."/>
            <person name="Higgins S."/>
            <person name="Loffler F."/>
        </authorList>
    </citation>
    <scope>NUCLEOTIDE SEQUENCE</scope>
</reference>
<dbReference type="AlphaFoldDB" id="A0A644ZFN0"/>
<organism evidence="1">
    <name type="scientific">bioreactor metagenome</name>
    <dbReference type="NCBI Taxonomy" id="1076179"/>
    <lineage>
        <taxon>unclassified sequences</taxon>
        <taxon>metagenomes</taxon>
        <taxon>ecological metagenomes</taxon>
    </lineage>
</organism>
<gene>
    <name evidence="1" type="ORF">SDC9_84131</name>
</gene>
<name>A0A644ZFN0_9ZZZZ</name>
<protein>
    <submittedName>
        <fullName evidence="1">Uncharacterized protein</fullName>
    </submittedName>
</protein>
<sequence>MRLVEAERDFLEDEKPRVFPQAAANQFVQLAAPQDVVRRLAAQAQIGKRHLHILPDFEQLRCERRTLVVLRGLKQQIHRCDRRLDLVGPERIVVLHVLSGVFDLRLDAAPVRAERAE</sequence>
<accession>A0A644ZFN0</accession>
<evidence type="ECO:0000313" key="1">
    <source>
        <dbReference type="EMBL" id="MPM37513.1"/>
    </source>
</evidence>
<proteinExistence type="predicted"/>